<evidence type="ECO:0000313" key="5">
    <source>
        <dbReference type="EMBL" id="RFT16877.1"/>
    </source>
</evidence>
<dbReference type="InterPro" id="IPR017871">
    <property type="entry name" value="ABC_transporter-like_CS"/>
</dbReference>
<dbReference type="SUPFAM" id="SSF52540">
    <property type="entry name" value="P-loop containing nucleoside triphosphate hydrolases"/>
    <property type="match status" value="1"/>
</dbReference>
<dbReference type="PROSITE" id="PS00211">
    <property type="entry name" value="ABC_TRANSPORTER_1"/>
    <property type="match status" value="1"/>
</dbReference>
<dbReference type="GO" id="GO:0016887">
    <property type="term" value="F:ATP hydrolysis activity"/>
    <property type="evidence" value="ECO:0007669"/>
    <property type="project" value="InterPro"/>
</dbReference>
<dbReference type="PANTHER" id="PTHR43023">
    <property type="entry name" value="PROTEIN TRIGALACTOSYLDIACYLGLYCEROL 3, CHLOROPLASTIC"/>
    <property type="match status" value="1"/>
</dbReference>
<dbReference type="InterPro" id="IPR027417">
    <property type="entry name" value="P-loop_NTPase"/>
</dbReference>
<dbReference type="GO" id="GO:0005524">
    <property type="term" value="F:ATP binding"/>
    <property type="evidence" value="ECO:0007669"/>
    <property type="project" value="UniProtKB-KW"/>
</dbReference>
<accession>A0A3E2BQG0</accession>
<dbReference type="PROSITE" id="PS00675">
    <property type="entry name" value="SIGMA54_INTERACT_1"/>
    <property type="match status" value="1"/>
</dbReference>
<dbReference type="EMBL" id="QUAH01000001">
    <property type="protein sequence ID" value="RFT16877.1"/>
    <property type="molecule type" value="Genomic_DNA"/>
</dbReference>
<reference evidence="5" key="1">
    <citation type="submission" date="2018-08" db="EMBL/GenBank/DDBJ databases">
        <title>Genome analysis of the thermophilic bacterium of the candidate phylum Aminicenantes from deep subsurface aquifer revealed its physiology and ecological role.</title>
        <authorList>
            <person name="Kadnikov V.V."/>
            <person name="Mardanov A.V."/>
            <person name="Beletsky A.V."/>
            <person name="Karnachuk O.V."/>
            <person name="Ravin N.V."/>
        </authorList>
    </citation>
    <scope>NUCLEOTIDE SEQUENCE [LARGE SCALE GENOMIC DNA]</scope>
    <source>
        <strain evidence="5">BY38</strain>
    </source>
</reference>
<evidence type="ECO:0000259" key="4">
    <source>
        <dbReference type="PROSITE" id="PS50893"/>
    </source>
</evidence>
<keyword evidence="2" id="KW-0547">Nucleotide-binding</keyword>
<evidence type="ECO:0000256" key="3">
    <source>
        <dbReference type="ARBA" id="ARBA00022840"/>
    </source>
</evidence>
<dbReference type="InterPro" id="IPR003439">
    <property type="entry name" value="ABC_transporter-like_ATP-bd"/>
</dbReference>
<organism evidence="5">
    <name type="scientific">Candidatus Saccharicenans subterraneus</name>
    <dbReference type="NCBI Taxonomy" id="2508984"/>
    <lineage>
        <taxon>Bacteria</taxon>
        <taxon>Candidatus Aminicenantota</taxon>
        <taxon>Candidatus Aminicenantia</taxon>
        <taxon>Candidatus Aminicenantales</taxon>
        <taxon>Candidatus Saccharicenantaceae</taxon>
        <taxon>Candidatus Saccharicenans</taxon>
    </lineage>
</organism>
<dbReference type="SMART" id="SM00382">
    <property type="entry name" value="AAA"/>
    <property type="match status" value="1"/>
</dbReference>
<dbReference type="InterPro" id="IPR025662">
    <property type="entry name" value="Sigma_54_int_dom_ATP-bd_1"/>
</dbReference>
<gene>
    <name evidence="5" type="ORF">OP8BY_0819</name>
</gene>
<dbReference type="Proteomes" id="UP000257323">
    <property type="component" value="Unassembled WGS sequence"/>
</dbReference>
<dbReference type="AlphaFoldDB" id="A0A3E2BQG0"/>
<evidence type="ECO:0000256" key="1">
    <source>
        <dbReference type="ARBA" id="ARBA00022448"/>
    </source>
</evidence>
<keyword evidence="3 5" id="KW-0067">ATP-binding</keyword>
<comment type="caution">
    <text evidence="5">The sequence shown here is derived from an EMBL/GenBank/DDBJ whole genome shotgun (WGS) entry which is preliminary data.</text>
</comment>
<dbReference type="CDD" id="cd03261">
    <property type="entry name" value="ABC_Org_Solvent_Resistant"/>
    <property type="match status" value="1"/>
</dbReference>
<proteinExistence type="predicted"/>
<dbReference type="PANTHER" id="PTHR43023:SF6">
    <property type="entry name" value="INTERMEMBRANE PHOSPHOLIPID TRANSPORT SYSTEM ATP-BINDING PROTEIN MLAF"/>
    <property type="match status" value="1"/>
</dbReference>
<protein>
    <submittedName>
        <fullName evidence="5">Methionine ABC transporter ATP-binding protein</fullName>
    </submittedName>
</protein>
<evidence type="ECO:0000256" key="2">
    <source>
        <dbReference type="ARBA" id="ARBA00022741"/>
    </source>
</evidence>
<feature type="domain" description="ABC transporter" evidence="4">
    <location>
        <begin position="7"/>
        <end position="243"/>
    </location>
</feature>
<dbReference type="Pfam" id="PF00005">
    <property type="entry name" value="ABC_tran"/>
    <property type="match status" value="1"/>
</dbReference>
<keyword evidence="1" id="KW-0813">Transport</keyword>
<dbReference type="Gene3D" id="3.40.50.300">
    <property type="entry name" value="P-loop containing nucleotide triphosphate hydrolases"/>
    <property type="match status" value="1"/>
</dbReference>
<name>A0A3E2BQG0_9BACT</name>
<dbReference type="InterPro" id="IPR003593">
    <property type="entry name" value="AAA+_ATPase"/>
</dbReference>
<dbReference type="PROSITE" id="PS50893">
    <property type="entry name" value="ABC_TRANSPORTER_2"/>
    <property type="match status" value="1"/>
</dbReference>
<sequence>MTNMSKIKIVDLYKSFENKQVLKGLNLEIEAGETMVIIGQSGSGKSVLLKHIIGIMRPDRGQVFIDGQEISALPDEEIMKLSRKFGMLFQGAALFDSMTVAENVAFGLRRHTRLSESEVQQLVRTSLEQVGLRGVEHLLPYELSGGMKKRVGLARAIAYSPEIILYDEPTTGLDPIRADAINCLILELKEKLRVTSVVITHDMNSTYKVADRIAMLYDGRIIEIGTPEEIRHSTNPVVQQFISGRAEGPITEW</sequence>